<protein>
    <submittedName>
        <fullName evidence="2">Dihydrofolate reductase</fullName>
    </submittedName>
</protein>
<evidence type="ECO:0000313" key="2">
    <source>
        <dbReference type="EMBL" id="PNY79199.1"/>
    </source>
</evidence>
<dbReference type="Pfam" id="PF01872">
    <property type="entry name" value="RibD_C"/>
    <property type="match status" value="1"/>
</dbReference>
<dbReference type="GO" id="GO:0009231">
    <property type="term" value="P:riboflavin biosynthetic process"/>
    <property type="evidence" value="ECO:0007669"/>
    <property type="project" value="InterPro"/>
</dbReference>
<dbReference type="SUPFAM" id="SSF53597">
    <property type="entry name" value="Dihydrofolate reductase-like"/>
    <property type="match status" value="1"/>
</dbReference>
<organism evidence="2 3">
    <name type="scientific">Deinococcus koreensis</name>
    <dbReference type="NCBI Taxonomy" id="2054903"/>
    <lineage>
        <taxon>Bacteria</taxon>
        <taxon>Thermotogati</taxon>
        <taxon>Deinococcota</taxon>
        <taxon>Deinococci</taxon>
        <taxon>Deinococcales</taxon>
        <taxon>Deinococcaceae</taxon>
        <taxon>Deinococcus</taxon>
    </lineage>
</organism>
<evidence type="ECO:0000313" key="3">
    <source>
        <dbReference type="Proteomes" id="UP000236379"/>
    </source>
</evidence>
<dbReference type="InterPro" id="IPR024072">
    <property type="entry name" value="DHFR-like_dom_sf"/>
</dbReference>
<accession>A0A2K3URM7</accession>
<proteinExistence type="predicted"/>
<dbReference type="GO" id="GO:0008703">
    <property type="term" value="F:5-amino-6-(5-phosphoribosylamino)uracil reductase activity"/>
    <property type="evidence" value="ECO:0007669"/>
    <property type="project" value="InterPro"/>
</dbReference>
<dbReference type="AlphaFoldDB" id="A0A2K3URM7"/>
<dbReference type="InterPro" id="IPR002734">
    <property type="entry name" value="RibDG_C"/>
</dbReference>
<dbReference type="EMBL" id="PPPD01000006">
    <property type="protein sequence ID" value="PNY79199.1"/>
    <property type="molecule type" value="Genomic_DNA"/>
</dbReference>
<dbReference type="InterPro" id="IPR050765">
    <property type="entry name" value="Riboflavin_Biosynth_HTPR"/>
</dbReference>
<dbReference type="PANTHER" id="PTHR38011">
    <property type="entry name" value="DIHYDROFOLATE REDUCTASE FAMILY PROTEIN (AFU_ORTHOLOGUE AFUA_8G06820)"/>
    <property type="match status" value="1"/>
</dbReference>
<dbReference type="PANTHER" id="PTHR38011:SF11">
    <property type="entry name" value="2,5-DIAMINO-6-RIBOSYLAMINO-4(3H)-PYRIMIDINONE 5'-PHOSPHATE REDUCTASE"/>
    <property type="match status" value="1"/>
</dbReference>
<gene>
    <name evidence="2" type="ORF">CVO96_20590</name>
</gene>
<dbReference type="Proteomes" id="UP000236379">
    <property type="component" value="Unassembled WGS sequence"/>
</dbReference>
<keyword evidence="3" id="KW-1185">Reference proteome</keyword>
<dbReference type="OrthoDB" id="195113at2"/>
<dbReference type="Gene3D" id="3.40.430.10">
    <property type="entry name" value="Dihydrofolate Reductase, subunit A"/>
    <property type="match status" value="1"/>
</dbReference>
<dbReference type="RefSeq" id="WP_103314350.1">
    <property type="nucleotide sequence ID" value="NZ_PPPD01000006.1"/>
</dbReference>
<feature type="domain" description="Bacterial bifunctional deaminase-reductase C-terminal" evidence="1">
    <location>
        <begin position="2"/>
        <end position="181"/>
    </location>
</feature>
<evidence type="ECO:0000259" key="1">
    <source>
        <dbReference type="Pfam" id="PF01872"/>
    </source>
</evidence>
<comment type="caution">
    <text evidence="2">The sequence shown here is derived from an EMBL/GenBank/DDBJ whole genome shotgun (WGS) entry which is preliminary data.</text>
</comment>
<sequence>MRKVVLFVHASLDGKVQGPAPWDLGWIRYGPDLEHFASQTLADTSTVIWGRVTYEGMLNHWPKVAANPGSSDYERQHAAWLDATEKVVVSTTTDRSDWSNTRFVARDVPEEVLKLKQEEGGDITVVGSPSVAHLLMRRDLIDEYRLTVSPMVLGRGTDLAAPEMDRQNLQLAGSEAFPSGLLGLTYRRGR</sequence>
<reference evidence="2 3" key="1">
    <citation type="submission" date="2018-01" db="EMBL/GenBank/DDBJ databases">
        <title>Deinococcus koreensis sp. nov., a radiation-resistant bacterium isolated from river water.</title>
        <authorList>
            <person name="Choi A."/>
        </authorList>
    </citation>
    <scope>NUCLEOTIDE SEQUENCE [LARGE SCALE GENOMIC DNA]</scope>
    <source>
        <strain evidence="2 3">SJW1-2</strain>
    </source>
</reference>
<name>A0A2K3URM7_9DEIO</name>